<reference evidence="2" key="1">
    <citation type="journal article" date="2019" name="Int. J. Syst. Evol. Microbiol.">
        <title>The Global Catalogue of Microorganisms (GCM) 10K type strain sequencing project: providing services to taxonomists for standard genome sequencing and annotation.</title>
        <authorList>
            <consortium name="The Broad Institute Genomics Platform"/>
            <consortium name="The Broad Institute Genome Sequencing Center for Infectious Disease"/>
            <person name="Wu L."/>
            <person name="Ma J."/>
        </authorList>
    </citation>
    <scope>NUCLEOTIDE SEQUENCE [LARGE SCALE GENOMIC DNA]</scope>
    <source>
        <strain evidence="2">CGMCC 4.7466</strain>
    </source>
</reference>
<proteinExistence type="predicted"/>
<dbReference type="Proteomes" id="UP001595818">
    <property type="component" value="Unassembled WGS sequence"/>
</dbReference>
<dbReference type="SUPFAM" id="SSF63825">
    <property type="entry name" value="YWTD domain"/>
    <property type="match status" value="1"/>
</dbReference>
<dbReference type="InterPro" id="IPR011042">
    <property type="entry name" value="6-blade_b-propeller_TolB-like"/>
</dbReference>
<gene>
    <name evidence="1" type="ORF">ACFPFU_21940</name>
</gene>
<evidence type="ECO:0000313" key="2">
    <source>
        <dbReference type="Proteomes" id="UP001595818"/>
    </source>
</evidence>
<dbReference type="RefSeq" id="WP_377068168.1">
    <property type="nucleotide sequence ID" value="NZ_JBHSJJ010000017.1"/>
</dbReference>
<name>A0ABV9T6M6_9BACT</name>
<organism evidence="1 2">
    <name type="scientific">Negadavirga shengliensis</name>
    <dbReference type="NCBI Taxonomy" id="1389218"/>
    <lineage>
        <taxon>Bacteria</taxon>
        <taxon>Pseudomonadati</taxon>
        <taxon>Bacteroidota</taxon>
        <taxon>Cytophagia</taxon>
        <taxon>Cytophagales</taxon>
        <taxon>Cyclobacteriaceae</taxon>
        <taxon>Negadavirga</taxon>
    </lineage>
</organism>
<keyword evidence="2" id="KW-1185">Reference proteome</keyword>
<sequence>MYLPLKPSVFLVIYSVFFGIGCEQKAPSHVENNGVPIFFINHHDVSQLSFEEIAEEVVSIQPEMTANSMIRHVADAILTDQYLYILDLNQHHPVLQFDRKGNFIRHIGITGEGPGEFGTITSMAHDAALQQLYFCDPFRKKVLVYSEEGDYLEEITGFESMPASIFRTGSKSWILEGNFVDRTDDGFIADHFITLIGEDHEPLARKKHTIHLKNGLQLVYRNPNFIFQQDTVVYFFIPTLLPEVFRRDTLYQITEDHDLKPVAKFPFQEQTDDTSDWVDFGIRDIQVTPTFFMIHYTYKKNTYLFLYNKDTEEGSTLREGFKHASFQDNQMPISKSNGKSYFVNVGSASANEEPNPTIHWVKWK</sequence>
<accession>A0ABV9T6M6</accession>
<comment type="caution">
    <text evidence="1">The sequence shown here is derived from an EMBL/GenBank/DDBJ whole genome shotgun (WGS) entry which is preliminary data.</text>
</comment>
<protein>
    <submittedName>
        <fullName evidence="1">6-bladed beta-propeller</fullName>
    </submittedName>
</protein>
<dbReference type="Gene3D" id="2.120.10.30">
    <property type="entry name" value="TolB, C-terminal domain"/>
    <property type="match status" value="1"/>
</dbReference>
<dbReference type="PROSITE" id="PS51257">
    <property type="entry name" value="PROKAR_LIPOPROTEIN"/>
    <property type="match status" value="1"/>
</dbReference>
<dbReference type="EMBL" id="JBHSJJ010000017">
    <property type="protein sequence ID" value="MFC4874380.1"/>
    <property type="molecule type" value="Genomic_DNA"/>
</dbReference>
<evidence type="ECO:0000313" key="1">
    <source>
        <dbReference type="EMBL" id="MFC4874380.1"/>
    </source>
</evidence>
<dbReference type="Pfam" id="PF17170">
    <property type="entry name" value="DUF5128"/>
    <property type="match status" value="1"/>
</dbReference>